<sequence>MIEDLDVDEGVALVDETQGRNDEDMFDISILDDEEVVAEKEVSIADPVPTGGEVVTTIGVEVSNAAKTS</sequence>
<comment type="caution">
    <text evidence="1">The sequence shown here is derived from an EMBL/GenBank/DDBJ whole genome shotgun (WGS) entry which is preliminary data.</text>
</comment>
<organism evidence="1">
    <name type="scientific">Tanacetum cinerariifolium</name>
    <name type="common">Dalmatian daisy</name>
    <name type="synonym">Chrysanthemum cinerariifolium</name>
    <dbReference type="NCBI Taxonomy" id="118510"/>
    <lineage>
        <taxon>Eukaryota</taxon>
        <taxon>Viridiplantae</taxon>
        <taxon>Streptophyta</taxon>
        <taxon>Embryophyta</taxon>
        <taxon>Tracheophyta</taxon>
        <taxon>Spermatophyta</taxon>
        <taxon>Magnoliopsida</taxon>
        <taxon>eudicotyledons</taxon>
        <taxon>Gunneridae</taxon>
        <taxon>Pentapetalae</taxon>
        <taxon>asterids</taxon>
        <taxon>campanulids</taxon>
        <taxon>Asterales</taxon>
        <taxon>Asteraceae</taxon>
        <taxon>Asteroideae</taxon>
        <taxon>Anthemideae</taxon>
        <taxon>Anthemidinae</taxon>
        <taxon>Tanacetum</taxon>
    </lineage>
</organism>
<reference evidence="1" key="1">
    <citation type="journal article" date="2019" name="Sci. Rep.">
        <title>Draft genome of Tanacetum cinerariifolium, the natural source of mosquito coil.</title>
        <authorList>
            <person name="Yamashiro T."/>
            <person name="Shiraishi A."/>
            <person name="Satake H."/>
            <person name="Nakayama K."/>
        </authorList>
    </citation>
    <scope>NUCLEOTIDE SEQUENCE</scope>
</reference>
<evidence type="ECO:0000313" key="1">
    <source>
        <dbReference type="EMBL" id="GEU81744.1"/>
    </source>
</evidence>
<protein>
    <submittedName>
        <fullName evidence="1">Uncharacterized protein</fullName>
    </submittedName>
</protein>
<dbReference type="AlphaFoldDB" id="A0A6L2NB09"/>
<dbReference type="EMBL" id="BKCJ010008346">
    <property type="protein sequence ID" value="GEU81744.1"/>
    <property type="molecule type" value="Genomic_DNA"/>
</dbReference>
<proteinExistence type="predicted"/>
<gene>
    <name evidence="1" type="ORF">Tci_053722</name>
</gene>
<accession>A0A6L2NB09</accession>
<name>A0A6L2NB09_TANCI</name>